<protein>
    <submittedName>
        <fullName evidence="1">Uncharacterized protein</fullName>
    </submittedName>
</protein>
<comment type="caution">
    <text evidence="1">The sequence shown here is derived from an EMBL/GenBank/DDBJ whole genome shotgun (WGS) entry which is preliminary data.</text>
</comment>
<keyword evidence="2" id="KW-1185">Reference proteome</keyword>
<evidence type="ECO:0000313" key="1">
    <source>
        <dbReference type="EMBL" id="KAF2471033.1"/>
    </source>
</evidence>
<proteinExistence type="predicted"/>
<organism evidence="1 2">
    <name type="scientific">Lindgomyces ingoldianus</name>
    <dbReference type="NCBI Taxonomy" id="673940"/>
    <lineage>
        <taxon>Eukaryota</taxon>
        <taxon>Fungi</taxon>
        <taxon>Dikarya</taxon>
        <taxon>Ascomycota</taxon>
        <taxon>Pezizomycotina</taxon>
        <taxon>Dothideomycetes</taxon>
        <taxon>Pleosporomycetidae</taxon>
        <taxon>Pleosporales</taxon>
        <taxon>Lindgomycetaceae</taxon>
        <taxon>Lindgomyces</taxon>
    </lineage>
</organism>
<dbReference type="Proteomes" id="UP000799755">
    <property type="component" value="Unassembled WGS sequence"/>
</dbReference>
<dbReference type="EMBL" id="MU003506">
    <property type="protein sequence ID" value="KAF2471033.1"/>
    <property type="molecule type" value="Genomic_DNA"/>
</dbReference>
<name>A0ACB6QVK8_9PLEO</name>
<reference evidence="1" key="1">
    <citation type="journal article" date="2020" name="Stud. Mycol.">
        <title>101 Dothideomycetes genomes: a test case for predicting lifestyles and emergence of pathogens.</title>
        <authorList>
            <person name="Haridas S."/>
            <person name="Albert R."/>
            <person name="Binder M."/>
            <person name="Bloem J."/>
            <person name="Labutti K."/>
            <person name="Salamov A."/>
            <person name="Andreopoulos B."/>
            <person name="Baker S."/>
            <person name="Barry K."/>
            <person name="Bills G."/>
            <person name="Bluhm B."/>
            <person name="Cannon C."/>
            <person name="Castanera R."/>
            <person name="Culley D."/>
            <person name="Daum C."/>
            <person name="Ezra D."/>
            <person name="Gonzalez J."/>
            <person name="Henrissat B."/>
            <person name="Kuo A."/>
            <person name="Liang C."/>
            <person name="Lipzen A."/>
            <person name="Lutzoni F."/>
            <person name="Magnuson J."/>
            <person name="Mondo S."/>
            <person name="Nolan M."/>
            <person name="Ohm R."/>
            <person name="Pangilinan J."/>
            <person name="Park H.-J."/>
            <person name="Ramirez L."/>
            <person name="Alfaro M."/>
            <person name="Sun H."/>
            <person name="Tritt A."/>
            <person name="Yoshinaga Y."/>
            <person name="Zwiers L.-H."/>
            <person name="Turgeon B."/>
            <person name="Goodwin S."/>
            <person name="Spatafora J."/>
            <person name="Crous P."/>
            <person name="Grigoriev I."/>
        </authorList>
    </citation>
    <scope>NUCLEOTIDE SEQUENCE</scope>
    <source>
        <strain evidence="1">ATCC 200398</strain>
    </source>
</reference>
<accession>A0ACB6QVK8</accession>
<gene>
    <name evidence="1" type="ORF">BDR25DRAFT_29746</name>
</gene>
<sequence>MMISGVAGPVSASLQCSAAQFDLTLSGLLHHLRLNLALSLHNVNHNAQYSQSVSFGIASSCFAIGNLYSAPLRWSRDICAPFKPPARFH</sequence>
<evidence type="ECO:0000313" key="2">
    <source>
        <dbReference type="Proteomes" id="UP000799755"/>
    </source>
</evidence>